<reference evidence="2" key="3">
    <citation type="submission" date="2020-12" db="UniProtKB">
        <authorList>
            <consortium name="EnsemblPlants"/>
        </authorList>
    </citation>
    <scope>IDENTIFICATION</scope>
</reference>
<evidence type="ECO:0000313" key="3">
    <source>
        <dbReference type="Proteomes" id="UP000006727"/>
    </source>
</evidence>
<reference evidence="1 3" key="2">
    <citation type="journal article" date="2018" name="Plant J.">
        <title>The Physcomitrella patens chromosome-scale assembly reveals moss genome structure and evolution.</title>
        <authorList>
            <person name="Lang D."/>
            <person name="Ullrich K.K."/>
            <person name="Murat F."/>
            <person name="Fuchs J."/>
            <person name="Jenkins J."/>
            <person name="Haas F.B."/>
            <person name="Piednoel M."/>
            <person name="Gundlach H."/>
            <person name="Van Bel M."/>
            <person name="Meyberg R."/>
            <person name="Vives C."/>
            <person name="Morata J."/>
            <person name="Symeonidi A."/>
            <person name="Hiss M."/>
            <person name="Muchero W."/>
            <person name="Kamisugi Y."/>
            <person name="Saleh O."/>
            <person name="Blanc G."/>
            <person name="Decker E.L."/>
            <person name="van Gessel N."/>
            <person name="Grimwood J."/>
            <person name="Hayes R.D."/>
            <person name="Graham S.W."/>
            <person name="Gunter L.E."/>
            <person name="McDaniel S.F."/>
            <person name="Hoernstein S.N.W."/>
            <person name="Larsson A."/>
            <person name="Li F.W."/>
            <person name="Perroud P.F."/>
            <person name="Phillips J."/>
            <person name="Ranjan P."/>
            <person name="Rokshar D.S."/>
            <person name="Rothfels C.J."/>
            <person name="Schneider L."/>
            <person name="Shu S."/>
            <person name="Stevenson D.W."/>
            <person name="Thummler F."/>
            <person name="Tillich M."/>
            <person name="Villarreal Aguilar J.C."/>
            <person name="Widiez T."/>
            <person name="Wong G.K."/>
            <person name="Wymore A."/>
            <person name="Zhang Y."/>
            <person name="Zimmer A.D."/>
            <person name="Quatrano R.S."/>
            <person name="Mayer K.F.X."/>
            <person name="Goodstein D."/>
            <person name="Casacuberta J.M."/>
            <person name="Vandepoele K."/>
            <person name="Reski R."/>
            <person name="Cuming A.C."/>
            <person name="Tuskan G.A."/>
            <person name="Maumus F."/>
            <person name="Salse J."/>
            <person name="Schmutz J."/>
            <person name="Rensing S.A."/>
        </authorList>
    </citation>
    <scope>NUCLEOTIDE SEQUENCE [LARGE SCALE GENOMIC DNA]</scope>
    <source>
        <strain evidence="2 3">cv. Gransden 2004</strain>
    </source>
</reference>
<accession>A0A2K1KPG2</accession>
<dbReference type="Gramene" id="Pp3c4_21400V3.1">
    <property type="protein sequence ID" value="Pp3c4_21400V3.1"/>
    <property type="gene ID" value="Pp3c4_21400"/>
</dbReference>
<reference evidence="1 3" key="1">
    <citation type="journal article" date="2008" name="Science">
        <title>The Physcomitrella genome reveals evolutionary insights into the conquest of land by plants.</title>
        <authorList>
            <person name="Rensing S."/>
            <person name="Lang D."/>
            <person name="Zimmer A."/>
            <person name="Terry A."/>
            <person name="Salamov A."/>
            <person name="Shapiro H."/>
            <person name="Nishiyama T."/>
            <person name="Perroud P.-F."/>
            <person name="Lindquist E."/>
            <person name="Kamisugi Y."/>
            <person name="Tanahashi T."/>
            <person name="Sakakibara K."/>
            <person name="Fujita T."/>
            <person name="Oishi K."/>
            <person name="Shin-I T."/>
            <person name="Kuroki Y."/>
            <person name="Toyoda A."/>
            <person name="Suzuki Y."/>
            <person name="Hashimoto A."/>
            <person name="Yamaguchi K."/>
            <person name="Sugano A."/>
            <person name="Kohara Y."/>
            <person name="Fujiyama A."/>
            <person name="Anterola A."/>
            <person name="Aoki S."/>
            <person name="Ashton N."/>
            <person name="Barbazuk W.B."/>
            <person name="Barker E."/>
            <person name="Bennetzen J."/>
            <person name="Bezanilla M."/>
            <person name="Blankenship R."/>
            <person name="Cho S.H."/>
            <person name="Dutcher S."/>
            <person name="Estelle M."/>
            <person name="Fawcett J.A."/>
            <person name="Gundlach H."/>
            <person name="Hanada K."/>
            <person name="Heyl A."/>
            <person name="Hicks K.A."/>
            <person name="Hugh J."/>
            <person name="Lohr M."/>
            <person name="Mayer K."/>
            <person name="Melkozernov A."/>
            <person name="Murata T."/>
            <person name="Nelson D."/>
            <person name="Pils B."/>
            <person name="Prigge M."/>
            <person name="Reiss B."/>
            <person name="Renner T."/>
            <person name="Rombauts S."/>
            <person name="Rushton P."/>
            <person name="Sanderfoot A."/>
            <person name="Schween G."/>
            <person name="Shiu S.-H."/>
            <person name="Stueber K."/>
            <person name="Theodoulou F.L."/>
            <person name="Tu H."/>
            <person name="Van de Peer Y."/>
            <person name="Verrier P.J."/>
            <person name="Waters E."/>
            <person name="Wood A."/>
            <person name="Yang L."/>
            <person name="Cove D."/>
            <person name="Cuming A."/>
            <person name="Hasebe M."/>
            <person name="Lucas S."/>
            <person name="Mishler D.B."/>
            <person name="Reski R."/>
            <person name="Grigoriev I."/>
            <person name="Quatrano R.S."/>
            <person name="Boore J.L."/>
        </authorList>
    </citation>
    <scope>NUCLEOTIDE SEQUENCE [LARGE SCALE GENOMIC DNA]</scope>
    <source>
        <strain evidence="2 3">cv. Gransden 2004</strain>
    </source>
</reference>
<dbReference type="AlphaFoldDB" id="A0A2K1KPG2"/>
<name>A0A2K1KPG2_PHYPA</name>
<evidence type="ECO:0000313" key="1">
    <source>
        <dbReference type="EMBL" id="PNR55660.1"/>
    </source>
</evidence>
<dbReference type="Proteomes" id="UP000006727">
    <property type="component" value="Chromosome 4"/>
</dbReference>
<organism evidence="1">
    <name type="scientific">Physcomitrium patens</name>
    <name type="common">Spreading-leaved earth moss</name>
    <name type="synonym">Physcomitrella patens</name>
    <dbReference type="NCBI Taxonomy" id="3218"/>
    <lineage>
        <taxon>Eukaryota</taxon>
        <taxon>Viridiplantae</taxon>
        <taxon>Streptophyta</taxon>
        <taxon>Embryophyta</taxon>
        <taxon>Bryophyta</taxon>
        <taxon>Bryophytina</taxon>
        <taxon>Bryopsida</taxon>
        <taxon>Funariidae</taxon>
        <taxon>Funariales</taxon>
        <taxon>Funariaceae</taxon>
        <taxon>Physcomitrium</taxon>
    </lineage>
</organism>
<protein>
    <submittedName>
        <fullName evidence="1 2">Uncharacterized protein</fullName>
    </submittedName>
</protein>
<dbReference type="EnsemblPlants" id="Pp3c4_21400V3.1">
    <property type="protein sequence ID" value="Pp3c4_21400V3.1"/>
    <property type="gene ID" value="Pp3c4_21400"/>
</dbReference>
<evidence type="ECO:0000313" key="2">
    <source>
        <dbReference type="EnsemblPlants" id="Pp3c4_21400V3.1"/>
    </source>
</evidence>
<dbReference type="InParanoid" id="A0A2K1KPG2"/>
<keyword evidence="3" id="KW-1185">Reference proteome</keyword>
<sequence>MTNITSLTYFSRYNVIRSFNNT</sequence>
<proteinExistence type="predicted"/>
<dbReference type="EMBL" id="ABEU02000004">
    <property type="protein sequence ID" value="PNR55660.1"/>
    <property type="molecule type" value="Genomic_DNA"/>
</dbReference>
<gene>
    <name evidence="1" type="ORF">PHYPA_006557</name>
</gene>